<dbReference type="GO" id="GO:0005886">
    <property type="term" value="C:plasma membrane"/>
    <property type="evidence" value="ECO:0007669"/>
    <property type="project" value="UniProtKB-SubCell"/>
</dbReference>
<keyword evidence="5 6" id="KW-0472">Membrane</keyword>
<comment type="subcellular location">
    <subcellularLocation>
        <location evidence="1">Cell membrane</location>
        <topology evidence="1">Multi-pass membrane protein</topology>
    </subcellularLocation>
</comment>
<keyword evidence="3 6" id="KW-0812">Transmembrane</keyword>
<proteinExistence type="predicted"/>
<name>A0A0P6WAX5_9BACI</name>
<evidence type="ECO:0000313" key="9">
    <source>
        <dbReference type="Proteomes" id="UP000050398"/>
    </source>
</evidence>
<feature type="transmembrane region" description="Helical" evidence="6">
    <location>
        <begin position="44"/>
        <end position="65"/>
    </location>
</feature>
<evidence type="ECO:0000313" key="8">
    <source>
        <dbReference type="EMBL" id="KPL57926.1"/>
    </source>
</evidence>
<dbReference type="AlphaFoldDB" id="A0A0P6WAX5"/>
<comment type="caution">
    <text evidence="8">The sequence shown here is derived from an EMBL/GenBank/DDBJ whole genome shotgun (WGS) entry which is preliminary data.</text>
</comment>
<evidence type="ECO:0000256" key="1">
    <source>
        <dbReference type="ARBA" id="ARBA00004651"/>
    </source>
</evidence>
<feature type="domain" description="Cardiolipin synthase N-terminal" evidence="7">
    <location>
        <begin position="25"/>
        <end position="67"/>
    </location>
</feature>
<evidence type="ECO:0000256" key="5">
    <source>
        <dbReference type="ARBA" id="ARBA00023136"/>
    </source>
</evidence>
<sequence length="71" mass="8212">MNEIQQSLQAINWGLIAPVIVIQLILIVVAMIDLIRIKSTNGPKWLWVIIIIFINIIGPVIYFIFGRRQNR</sequence>
<evidence type="ECO:0000256" key="3">
    <source>
        <dbReference type="ARBA" id="ARBA00022692"/>
    </source>
</evidence>
<dbReference type="EMBL" id="LIXZ01000023">
    <property type="protein sequence ID" value="KPL57926.1"/>
    <property type="molecule type" value="Genomic_DNA"/>
</dbReference>
<keyword evidence="2" id="KW-1003">Cell membrane</keyword>
<evidence type="ECO:0000256" key="2">
    <source>
        <dbReference type="ARBA" id="ARBA00022475"/>
    </source>
</evidence>
<evidence type="ECO:0000256" key="6">
    <source>
        <dbReference type="SAM" id="Phobius"/>
    </source>
</evidence>
<dbReference type="eggNOG" id="ENOG50332VC">
    <property type="taxonomic scope" value="Bacteria"/>
</dbReference>
<reference evidence="8 9" key="1">
    <citation type="submission" date="2015-08" db="EMBL/GenBank/DDBJ databases">
        <title>Draft Genome Sequence of Bacillus vietnamensis UCD-SED5.</title>
        <authorList>
            <person name="Lee R.D."/>
            <person name="Jospin G."/>
            <person name="Lang J.M."/>
            <person name="Coil D.A."/>
            <person name="Eisen J.A."/>
        </authorList>
    </citation>
    <scope>NUCLEOTIDE SEQUENCE [LARGE SCALE GENOMIC DNA]</scope>
    <source>
        <strain evidence="8 9">UCD-SED5</strain>
    </source>
</reference>
<dbReference type="Proteomes" id="UP000050398">
    <property type="component" value="Unassembled WGS sequence"/>
</dbReference>
<dbReference type="Pfam" id="PF13396">
    <property type="entry name" value="PLDc_N"/>
    <property type="match status" value="1"/>
</dbReference>
<dbReference type="InterPro" id="IPR027379">
    <property type="entry name" value="CLS_N"/>
</dbReference>
<organism evidence="8 9">
    <name type="scientific">Rossellomorea vietnamensis</name>
    <dbReference type="NCBI Taxonomy" id="218284"/>
    <lineage>
        <taxon>Bacteria</taxon>
        <taxon>Bacillati</taxon>
        <taxon>Bacillota</taxon>
        <taxon>Bacilli</taxon>
        <taxon>Bacillales</taxon>
        <taxon>Bacillaceae</taxon>
        <taxon>Rossellomorea</taxon>
    </lineage>
</organism>
<evidence type="ECO:0000256" key="4">
    <source>
        <dbReference type="ARBA" id="ARBA00022989"/>
    </source>
</evidence>
<protein>
    <submittedName>
        <fullName evidence="8">Transcriptional regulator</fullName>
    </submittedName>
</protein>
<evidence type="ECO:0000259" key="7">
    <source>
        <dbReference type="Pfam" id="PF13396"/>
    </source>
</evidence>
<dbReference type="RefSeq" id="WP_060674536.1">
    <property type="nucleotide sequence ID" value="NZ_LIXZ01000023.1"/>
</dbReference>
<accession>A0A0P6WAX5</accession>
<keyword evidence="4 6" id="KW-1133">Transmembrane helix</keyword>
<gene>
    <name evidence="8" type="ORF">AM506_19590</name>
</gene>
<feature type="transmembrane region" description="Helical" evidence="6">
    <location>
        <begin position="12"/>
        <end position="32"/>
    </location>
</feature>
<dbReference type="PATRIC" id="fig|218284.4.peg.2469"/>